<dbReference type="GO" id="GO:0005829">
    <property type="term" value="C:cytosol"/>
    <property type="evidence" value="ECO:0007669"/>
    <property type="project" value="TreeGrafter"/>
</dbReference>
<dbReference type="OrthoDB" id="1733656at2759"/>
<evidence type="ECO:0000256" key="3">
    <source>
        <dbReference type="ARBA" id="ARBA00038050"/>
    </source>
</evidence>
<keyword evidence="2" id="KW-0378">Hydrolase</keyword>
<name>A0A1E4TE06_9ASCO</name>
<dbReference type="AlphaFoldDB" id="A0A1E4TE06"/>
<protein>
    <recommendedName>
        <fullName evidence="1">peptidyl-tRNA hydrolase</fullName>
        <ecNumber evidence="1">3.1.1.29</ecNumber>
    </recommendedName>
</protein>
<dbReference type="PANTHER" id="PTHR12649:SF11">
    <property type="entry name" value="PEPTIDYL-TRNA HYDROLASE 2, MITOCHONDRIAL"/>
    <property type="match status" value="1"/>
</dbReference>
<dbReference type="InterPro" id="IPR023476">
    <property type="entry name" value="Pep_tRNA_hydro_II_dom_sf"/>
</dbReference>
<dbReference type="NCBIfam" id="TIGR00283">
    <property type="entry name" value="arch_pth2"/>
    <property type="match status" value="1"/>
</dbReference>
<evidence type="ECO:0000256" key="1">
    <source>
        <dbReference type="ARBA" id="ARBA00013260"/>
    </source>
</evidence>
<evidence type="ECO:0000313" key="6">
    <source>
        <dbReference type="Proteomes" id="UP000095023"/>
    </source>
</evidence>
<comment type="catalytic activity">
    <reaction evidence="4">
        <text>an N-acyl-L-alpha-aminoacyl-tRNA + H2O = an N-acyl-L-amino acid + a tRNA + H(+)</text>
        <dbReference type="Rhea" id="RHEA:54448"/>
        <dbReference type="Rhea" id="RHEA-COMP:10123"/>
        <dbReference type="Rhea" id="RHEA-COMP:13883"/>
        <dbReference type="ChEBI" id="CHEBI:15377"/>
        <dbReference type="ChEBI" id="CHEBI:15378"/>
        <dbReference type="ChEBI" id="CHEBI:59874"/>
        <dbReference type="ChEBI" id="CHEBI:78442"/>
        <dbReference type="ChEBI" id="CHEBI:138191"/>
        <dbReference type="EC" id="3.1.1.29"/>
    </reaction>
</comment>
<dbReference type="Pfam" id="PF01981">
    <property type="entry name" value="PTH2"/>
    <property type="match status" value="1"/>
</dbReference>
<sequence>MSLNGSLLSGLVIGLGSGYLIARLLSSSASGVATIDEGSVDEGGYPLSIEEYKMVLVVRTDLHMERGKAAAQCAHAAVACYKASCKSSPAAVRLWEVAGQPKIALKTDSEESLELLYAKALSLNITARIIHDAGRTQVAPNTATVIGIGPAPKSLIDQVTGSLKLY</sequence>
<reference evidence="6" key="1">
    <citation type="submission" date="2016-02" db="EMBL/GenBank/DDBJ databases">
        <title>Comparative genomics of biotechnologically important yeasts.</title>
        <authorList>
            <consortium name="DOE Joint Genome Institute"/>
            <person name="Riley R."/>
            <person name="Haridas S."/>
            <person name="Wolfe K.H."/>
            <person name="Lopes M.R."/>
            <person name="Hittinger C.T."/>
            <person name="Goker M."/>
            <person name="Salamov A."/>
            <person name="Wisecaver J."/>
            <person name="Long T.M."/>
            <person name="Aerts A.L."/>
            <person name="Barry K."/>
            <person name="Choi C."/>
            <person name="Clum A."/>
            <person name="Coughlan A.Y."/>
            <person name="Deshpande S."/>
            <person name="Douglass A.P."/>
            <person name="Hanson S.J."/>
            <person name="Klenk H.-P."/>
            <person name="Labutti K."/>
            <person name="Lapidus A."/>
            <person name="Lindquist E."/>
            <person name="Lipzen A."/>
            <person name="Meier-Kolthoff J.P."/>
            <person name="Ohm R.A."/>
            <person name="Otillar R.P."/>
            <person name="Pangilinan J."/>
            <person name="Peng Y."/>
            <person name="Rokas A."/>
            <person name="Rosa C.A."/>
            <person name="Scheuner C."/>
            <person name="Sibirny A.A."/>
            <person name="Slot J.C."/>
            <person name="Stielow J.B."/>
            <person name="Sun H."/>
            <person name="Kurtzman C.P."/>
            <person name="Blackwell M."/>
            <person name="Jeffries T.W."/>
            <person name="Grigoriev I.V."/>
        </authorList>
    </citation>
    <scope>NUCLEOTIDE SEQUENCE [LARGE SCALE GENOMIC DNA]</scope>
    <source>
        <strain evidence="6">NRRL Y-17796</strain>
    </source>
</reference>
<dbReference type="Proteomes" id="UP000095023">
    <property type="component" value="Unassembled WGS sequence"/>
</dbReference>
<dbReference type="CDD" id="cd02430">
    <property type="entry name" value="PTH2"/>
    <property type="match status" value="1"/>
</dbReference>
<dbReference type="EC" id="3.1.1.29" evidence="1"/>
<dbReference type="SUPFAM" id="SSF102462">
    <property type="entry name" value="Peptidyl-tRNA hydrolase II"/>
    <property type="match status" value="1"/>
</dbReference>
<dbReference type="Gene3D" id="3.40.1490.10">
    <property type="entry name" value="Bit1"/>
    <property type="match status" value="1"/>
</dbReference>
<dbReference type="EMBL" id="KV453842">
    <property type="protein sequence ID" value="ODV89981.1"/>
    <property type="molecule type" value="Genomic_DNA"/>
</dbReference>
<evidence type="ECO:0000313" key="5">
    <source>
        <dbReference type="EMBL" id="ODV89981.1"/>
    </source>
</evidence>
<dbReference type="NCBIfam" id="NF003314">
    <property type="entry name" value="PRK04322.1"/>
    <property type="match status" value="1"/>
</dbReference>
<evidence type="ECO:0000256" key="4">
    <source>
        <dbReference type="ARBA" id="ARBA00048707"/>
    </source>
</evidence>
<dbReference type="GO" id="GO:0004045">
    <property type="term" value="F:peptidyl-tRNA hydrolase activity"/>
    <property type="evidence" value="ECO:0007669"/>
    <property type="project" value="UniProtKB-EC"/>
</dbReference>
<organism evidence="5 6">
    <name type="scientific">Tortispora caseinolytica NRRL Y-17796</name>
    <dbReference type="NCBI Taxonomy" id="767744"/>
    <lineage>
        <taxon>Eukaryota</taxon>
        <taxon>Fungi</taxon>
        <taxon>Dikarya</taxon>
        <taxon>Ascomycota</taxon>
        <taxon>Saccharomycotina</taxon>
        <taxon>Trigonopsidomycetes</taxon>
        <taxon>Trigonopsidales</taxon>
        <taxon>Trigonopsidaceae</taxon>
        <taxon>Tortispora</taxon>
    </lineage>
</organism>
<comment type="similarity">
    <text evidence="3">Belongs to the PTH2 family.</text>
</comment>
<dbReference type="FunFam" id="3.40.1490.10:FF:000001">
    <property type="entry name" value="Peptidyl-tRNA hydrolase 2"/>
    <property type="match status" value="1"/>
</dbReference>
<accession>A0A1E4TE06</accession>
<dbReference type="PANTHER" id="PTHR12649">
    <property type="entry name" value="PEPTIDYL-TRNA HYDROLASE 2"/>
    <property type="match status" value="1"/>
</dbReference>
<gene>
    <name evidence="5" type="ORF">CANCADRAFT_1711</name>
</gene>
<proteinExistence type="inferred from homology"/>
<evidence type="ECO:0000256" key="2">
    <source>
        <dbReference type="ARBA" id="ARBA00022801"/>
    </source>
</evidence>
<dbReference type="InterPro" id="IPR002833">
    <property type="entry name" value="PTH2"/>
</dbReference>
<keyword evidence="6" id="KW-1185">Reference proteome</keyword>